<protein>
    <submittedName>
        <fullName evidence="1">Uncharacterized protein</fullName>
    </submittedName>
</protein>
<organism evidence="1 2">
    <name type="scientific">Phytophthora nicotianae CJ01A1</name>
    <dbReference type="NCBI Taxonomy" id="1317063"/>
    <lineage>
        <taxon>Eukaryota</taxon>
        <taxon>Sar</taxon>
        <taxon>Stramenopiles</taxon>
        <taxon>Oomycota</taxon>
        <taxon>Peronosporomycetes</taxon>
        <taxon>Peronosporales</taxon>
        <taxon>Peronosporaceae</taxon>
        <taxon>Phytophthora</taxon>
    </lineage>
</organism>
<evidence type="ECO:0000313" key="1">
    <source>
        <dbReference type="EMBL" id="ETP03593.1"/>
    </source>
</evidence>
<proteinExistence type="predicted"/>
<dbReference type="AlphaFoldDB" id="W2W0T9"/>
<evidence type="ECO:0000313" key="2">
    <source>
        <dbReference type="Proteomes" id="UP000018958"/>
    </source>
</evidence>
<name>W2W0T9_PHYNI</name>
<comment type="caution">
    <text evidence="1">The sequence shown here is derived from an EMBL/GenBank/DDBJ whole genome shotgun (WGS) entry which is preliminary data.</text>
</comment>
<gene>
    <name evidence="1" type="ORF">F441_19462</name>
</gene>
<dbReference type="EMBL" id="ANIX01003852">
    <property type="protein sequence ID" value="ETP03593.1"/>
    <property type="molecule type" value="Genomic_DNA"/>
</dbReference>
<accession>W2W0T9</accession>
<dbReference type="Proteomes" id="UP000018958">
    <property type="component" value="Unassembled WGS sequence"/>
</dbReference>
<reference evidence="1 2" key="1">
    <citation type="submission" date="2013-11" db="EMBL/GenBank/DDBJ databases">
        <title>The Genome Sequence of Phytophthora parasitica CJ01A1.</title>
        <authorList>
            <consortium name="The Broad Institute Genomics Platform"/>
            <person name="Russ C."/>
            <person name="Tyler B."/>
            <person name="Panabieres F."/>
            <person name="Shan W."/>
            <person name="Tripathy S."/>
            <person name="Grunwald N."/>
            <person name="Machado M."/>
            <person name="Johnson C.S."/>
            <person name="Walker B."/>
            <person name="Young S.K."/>
            <person name="Zeng Q."/>
            <person name="Gargeya S."/>
            <person name="Fitzgerald M."/>
            <person name="Haas B."/>
            <person name="Abouelleil A."/>
            <person name="Allen A.W."/>
            <person name="Alvarado L."/>
            <person name="Arachchi H.M."/>
            <person name="Berlin A.M."/>
            <person name="Chapman S.B."/>
            <person name="Gainer-Dewar J."/>
            <person name="Goldberg J."/>
            <person name="Griggs A."/>
            <person name="Gujja S."/>
            <person name="Hansen M."/>
            <person name="Howarth C."/>
            <person name="Imamovic A."/>
            <person name="Ireland A."/>
            <person name="Larimer J."/>
            <person name="McCowan C."/>
            <person name="Murphy C."/>
            <person name="Pearson M."/>
            <person name="Poon T.W."/>
            <person name="Priest M."/>
            <person name="Roberts A."/>
            <person name="Saif S."/>
            <person name="Shea T."/>
            <person name="Sisk P."/>
            <person name="Sykes S."/>
            <person name="Wortman J."/>
            <person name="Nusbaum C."/>
            <person name="Birren B."/>
        </authorList>
    </citation>
    <scope>NUCLEOTIDE SEQUENCE [LARGE SCALE GENOMIC DNA]</scope>
    <source>
        <strain evidence="1 2">CJ01A1</strain>
    </source>
</reference>
<sequence length="62" mass="6816">MEETTVPKSFGELLEALNQQQVNFQAIMQQQFAMSEVRLGALATKPAAVRKGPSSNLPRKAK</sequence>